<organism evidence="1 2">
    <name type="scientific">Qipengyuania benthica</name>
    <dbReference type="NCBI Taxonomy" id="3067651"/>
    <lineage>
        <taxon>Bacteria</taxon>
        <taxon>Pseudomonadati</taxon>
        <taxon>Pseudomonadota</taxon>
        <taxon>Alphaproteobacteria</taxon>
        <taxon>Sphingomonadales</taxon>
        <taxon>Erythrobacteraceae</taxon>
        <taxon>Qipengyuania</taxon>
    </lineage>
</organism>
<accession>A0ABT9H7A1</accession>
<dbReference type="Proteomes" id="UP001235664">
    <property type="component" value="Unassembled WGS sequence"/>
</dbReference>
<proteinExistence type="predicted"/>
<dbReference type="EMBL" id="JAVAIL010000002">
    <property type="protein sequence ID" value="MDP4539108.1"/>
    <property type="molecule type" value="Genomic_DNA"/>
</dbReference>
<reference evidence="1 2" key="1">
    <citation type="submission" date="2023-08" db="EMBL/GenBank/DDBJ databases">
        <title>genomic of DY56.</title>
        <authorList>
            <person name="Wang Y."/>
        </authorList>
    </citation>
    <scope>NUCLEOTIDE SEQUENCE [LARGE SCALE GENOMIC DNA]</scope>
    <source>
        <strain evidence="1 2">DY56-A-20</strain>
    </source>
</reference>
<comment type="caution">
    <text evidence="1">The sequence shown here is derived from an EMBL/GenBank/DDBJ whole genome shotgun (WGS) entry which is preliminary data.</text>
</comment>
<evidence type="ECO:0000313" key="1">
    <source>
        <dbReference type="EMBL" id="MDP4539108.1"/>
    </source>
</evidence>
<protein>
    <submittedName>
        <fullName evidence="1">Uncharacterized protein</fullName>
    </submittedName>
</protein>
<sequence>MMRRSLVLTDETARHPFRASLPPHVCRVEQSESQGESSPRSWRLTASDVRGAATTYFATFAATLAFLV</sequence>
<name>A0ABT9H7A1_9SPHN</name>
<evidence type="ECO:0000313" key="2">
    <source>
        <dbReference type="Proteomes" id="UP001235664"/>
    </source>
</evidence>
<gene>
    <name evidence="1" type="ORF">Q9K01_05675</name>
</gene>
<dbReference type="RefSeq" id="WP_305929254.1">
    <property type="nucleotide sequence ID" value="NZ_JAVAIL010000002.1"/>
</dbReference>
<keyword evidence="2" id="KW-1185">Reference proteome</keyword>